<dbReference type="OrthoDB" id="3758478at2759"/>
<accession>A0A9P8VBQ9</accession>
<dbReference type="SUPFAM" id="SSF54427">
    <property type="entry name" value="NTF2-like"/>
    <property type="match status" value="1"/>
</dbReference>
<dbReference type="Proteomes" id="UP000770015">
    <property type="component" value="Unassembled WGS sequence"/>
</dbReference>
<evidence type="ECO:0000313" key="2">
    <source>
        <dbReference type="Proteomes" id="UP000770015"/>
    </source>
</evidence>
<dbReference type="AlphaFoldDB" id="A0A9P8VBQ9"/>
<evidence type="ECO:0008006" key="3">
    <source>
        <dbReference type="Google" id="ProtNLM"/>
    </source>
</evidence>
<gene>
    <name evidence="1" type="ORF">F5X68DRAFT_231982</name>
</gene>
<organism evidence="1 2">
    <name type="scientific">Plectosphaerella plurivora</name>
    <dbReference type="NCBI Taxonomy" id="936078"/>
    <lineage>
        <taxon>Eukaryota</taxon>
        <taxon>Fungi</taxon>
        <taxon>Dikarya</taxon>
        <taxon>Ascomycota</taxon>
        <taxon>Pezizomycotina</taxon>
        <taxon>Sordariomycetes</taxon>
        <taxon>Hypocreomycetidae</taxon>
        <taxon>Glomerellales</taxon>
        <taxon>Plectosphaerellaceae</taxon>
        <taxon>Plectosphaerella</taxon>
    </lineage>
</organism>
<comment type="caution">
    <text evidence="1">The sequence shown here is derived from an EMBL/GenBank/DDBJ whole genome shotgun (WGS) entry which is preliminary data.</text>
</comment>
<proteinExistence type="predicted"/>
<protein>
    <recommendedName>
        <fullName evidence="3">SnoaL-like domain-containing protein</fullName>
    </recommendedName>
</protein>
<evidence type="ECO:0000313" key="1">
    <source>
        <dbReference type="EMBL" id="KAH6686637.1"/>
    </source>
</evidence>
<name>A0A9P8VBQ9_9PEZI</name>
<dbReference type="EMBL" id="JAGSXJ010000012">
    <property type="protein sequence ID" value="KAH6686637.1"/>
    <property type="molecule type" value="Genomic_DNA"/>
</dbReference>
<keyword evidence="2" id="KW-1185">Reference proteome</keyword>
<sequence>MALSSTLVAAATAYFDALSTFDAEKISSTFSPEYQHTLAPTNFFASLGIKGPLPGNALLQGAAGQKALFSDIAFKIKESWPNEATNVVTAWVVAQGTLRDEFVDAEIGTTKDYYREYVFILTVGEDGKIENVLEFVDTLSIKSHGAAQAKAASRI</sequence>
<dbReference type="Gene3D" id="3.10.450.50">
    <property type="match status" value="1"/>
</dbReference>
<reference evidence="1" key="1">
    <citation type="journal article" date="2021" name="Nat. Commun.">
        <title>Genetic determinants of endophytism in the Arabidopsis root mycobiome.</title>
        <authorList>
            <person name="Mesny F."/>
            <person name="Miyauchi S."/>
            <person name="Thiergart T."/>
            <person name="Pickel B."/>
            <person name="Atanasova L."/>
            <person name="Karlsson M."/>
            <person name="Huettel B."/>
            <person name="Barry K.W."/>
            <person name="Haridas S."/>
            <person name="Chen C."/>
            <person name="Bauer D."/>
            <person name="Andreopoulos W."/>
            <person name="Pangilinan J."/>
            <person name="LaButti K."/>
            <person name="Riley R."/>
            <person name="Lipzen A."/>
            <person name="Clum A."/>
            <person name="Drula E."/>
            <person name="Henrissat B."/>
            <person name="Kohler A."/>
            <person name="Grigoriev I.V."/>
            <person name="Martin F.M."/>
            <person name="Hacquard S."/>
        </authorList>
    </citation>
    <scope>NUCLEOTIDE SEQUENCE</scope>
    <source>
        <strain evidence="1">MPI-SDFR-AT-0117</strain>
    </source>
</reference>
<dbReference type="InterPro" id="IPR032710">
    <property type="entry name" value="NTF2-like_dom_sf"/>
</dbReference>